<dbReference type="InterPro" id="IPR003594">
    <property type="entry name" value="HATPase_dom"/>
</dbReference>
<dbReference type="Pfam" id="PF00989">
    <property type="entry name" value="PAS"/>
    <property type="match status" value="1"/>
</dbReference>
<feature type="domain" description="PAS" evidence="8">
    <location>
        <begin position="150"/>
        <end position="222"/>
    </location>
</feature>
<gene>
    <name evidence="10" type="ordered locus">Galf_0756</name>
</gene>
<dbReference type="Pfam" id="PF08448">
    <property type="entry name" value="PAS_4"/>
    <property type="match status" value="1"/>
</dbReference>
<dbReference type="STRING" id="395494.Galf_0756"/>
<feature type="domain" description="Histidine kinase" evidence="7">
    <location>
        <begin position="411"/>
        <end position="630"/>
    </location>
</feature>
<dbReference type="InterPro" id="IPR000014">
    <property type="entry name" value="PAS"/>
</dbReference>
<dbReference type="AlphaFoldDB" id="D9SDN5"/>
<dbReference type="SMART" id="SM00387">
    <property type="entry name" value="HATPase_c"/>
    <property type="match status" value="1"/>
</dbReference>
<dbReference type="FunFam" id="1.10.287.130:FF:000001">
    <property type="entry name" value="Two-component sensor histidine kinase"/>
    <property type="match status" value="1"/>
</dbReference>
<evidence type="ECO:0000256" key="5">
    <source>
        <dbReference type="ARBA" id="ARBA00022777"/>
    </source>
</evidence>
<dbReference type="CDD" id="cd00082">
    <property type="entry name" value="HisKA"/>
    <property type="match status" value="1"/>
</dbReference>
<accession>D9SDN5</accession>
<dbReference type="GO" id="GO:0000155">
    <property type="term" value="F:phosphorelay sensor kinase activity"/>
    <property type="evidence" value="ECO:0007669"/>
    <property type="project" value="InterPro"/>
</dbReference>
<dbReference type="InterPro" id="IPR005467">
    <property type="entry name" value="His_kinase_dom"/>
</dbReference>
<dbReference type="Gene3D" id="3.30.565.10">
    <property type="entry name" value="Histidine kinase-like ATPase, C-terminal domain"/>
    <property type="match status" value="1"/>
</dbReference>
<comment type="catalytic activity">
    <reaction evidence="1">
        <text>ATP + protein L-histidine = ADP + protein N-phospho-L-histidine.</text>
        <dbReference type="EC" id="2.7.13.3"/>
    </reaction>
</comment>
<dbReference type="NCBIfam" id="TIGR00229">
    <property type="entry name" value="sensory_box"/>
    <property type="match status" value="3"/>
</dbReference>
<dbReference type="Gene3D" id="1.10.287.130">
    <property type="match status" value="1"/>
</dbReference>
<dbReference type="SUPFAM" id="SSF55874">
    <property type="entry name" value="ATPase domain of HSP90 chaperone/DNA topoisomerase II/histidine kinase"/>
    <property type="match status" value="1"/>
</dbReference>
<evidence type="ECO:0000256" key="4">
    <source>
        <dbReference type="ARBA" id="ARBA00022679"/>
    </source>
</evidence>
<dbReference type="InterPro" id="IPR004358">
    <property type="entry name" value="Sig_transdc_His_kin-like_C"/>
</dbReference>
<dbReference type="Gene3D" id="3.30.450.20">
    <property type="entry name" value="PAS domain"/>
    <property type="match status" value="3"/>
</dbReference>
<dbReference type="PROSITE" id="PS50113">
    <property type="entry name" value="PAC"/>
    <property type="match status" value="2"/>
</dbReference>
<dbReference type="InterPro" id="IPR003661">
    <property type="entry name" value="HisK_dim/P_dom"/>
</dbReference>
<dbReference type="InterPro" id="IPR052162">
    <property type="entry name" value="Sensor_kinase/Photoreceptor"/>
</dbReference>
<dbReference type="InterPro" id="IPR036890">
    <property type="entry name" value="HATPase_C_sf"/>
</dbReference>
<keyword evidence="11" id="KW-1185">Reference proteome</keyword>
<dbReference type="Proteomes" id="UP000001235">
    <property type="component" value="Chromosome"/>
</dbReference>
<keyword evidence="3" id="KW-0597">Phosphoprotein</keyword>
<evidence type="ECO:0000259" key="7">
    <source>
        <dbReference type="PROSITE" id="PS50109"/>
    </source>
</evidence>
<dbReference type="GO" id="GO:0006355">
    <property type="term" value="P:regulation of DNA-templated transcription"/>
    <property type="evidence" value="ECO:0007669"/>
    <property type="project" value="InterPro"/>
</dbReference>
<dbReference type="Pfam" id="PF08447">
    <property type="entry name" value="PAS_3"/>
    <property type="match status" value="1"/>
</dbReference>
<dbReference type="CDD" id="cd00075">
    <property type="entry name" value="HATPase"/>
    <property type="match status" value="1"/>
</dbReference>
<evidence type="ECO:0000259" key="9">
    <source>
        <dbReference type="PROSITE" id="PS50113"/>
    </source>
</evidence>
<dbReference type="eggNOG" id="COG2202">
    <property type="taxonomic scope" value="Bacteria"/>
</dbReference>
<dbReference type="InterPro" id="IPR013655">
    <property type="entry name" value="PAS_fold_3"/>
</dbReference>
<evidence type="ECO:0000256" key="2">
    <source>
        <dbReference type="ARBA" id="ARBA00012438"/>
    </source>
</evidence>
<dbReference type="InterPro" id="IPR036097">
    <property type="entry name" value="HisK_dim/P_sf"/>
</dbReference>
<proteinExistence type="predicted"/>
<keyword evidence="5 10" id="KW-0418">Kinase</keyword>
<keyword evidence="6" id="KW-0902">Two-component regulatory system</keyword>
<dbReference type="InterPro" id="IPR001610">
    <property type="entry name" value="PAC"/>
</dbReference>
<dbReference type="EMBL" id="CP002159">
    <property type="protein sequence ID" value="ADL54792.1"/>
    <property type="molecule type" value="Genomic_DNA"/>
</dbReference>
<evidence type="ECO:0000259" key="8">
    <source>
        <dbReference type="PROSITE" id="PS50112"/>
    </source>
</evidence>
<dbReference type="OrthoDB" id="9810730at2"/>
<feature type="domain" description="PAS" evidence="8">
    <location>
        <begin position="279"/>
        <end position="333"/>
    </location>
</feature>
<dbReference type="CDD" id="cd00130">
    <property type="entry name" value="PAS"/>
    <property type="match status" value="2"/>
</dbReference>
<evidence type="ECO:0000313" key="11">
    <source>
        <dbReference type="Proteomes" id="UP000001235"/>
    </source>
</evidence>
<dbReference type="Pfam" id="PF02518">
    <property type="entry name" value="HATPase_c"/>
    <property type="match status" value="1"/>
</dbReference>
<dbReference type="SUPFAM" id="SSF47384">
    <property type="entry name" value="Homodimeric domain of signal transducing histidine kinase"/>
    <property type="match status" value="1"/>
</dbReference>
<dbReference type="InterPro" id="IPR035965">
    <property type="entry name" value="PAS-like_dom_sf"/>
</dbReference>
<evidence type="ECO:0000256" key="3">
    <source>
        <dbReference type="ARBA" id="ARBA00022553"/>
    </source>
</evidence>
<feature type="domain" description="PAS" evidence="8">
    <location>
        <begin position="23"/>
        <end position="68"/>
    </location>
</feature>
<dbReference type="SMART" id="SM00091">
    <property type="entry name" value="PAS"/>
    <property type="match status" value="3"/>
</dbReference>
<dbReference type="PROSITE" id="PS50109">
    <property type="entry name" value="HIS_KIN"/>
    <property type="match status" value="1"/>
</dbReference>
<dbReference type="InterPro" id="IPR013656">
    <property type="entry name" value="PAS_4"/>
</dbReference>
<evidence type="ECO:0000313" key="10">
    <source>
        <dbReference type="EMBL" id="ADL54792.1"/>
    </source>
</evidence>
<protein>
    <recommendedName>
        <fullName evidence="2">histidine kinase</fullName>
        <ecNumber evidence="2">2.7.13.3</ecNumber>
    </recommendedName>
</protein>
<dbReference type="PROSITE" id="PS50112">
    <property type="entry name" value="PAS"/>
    <property type="match status" value="3"/>
</dbReference>
<evidence type="ECO:0000256" key="1">
    <source>
        <dbReference type="ARBA" id="ARBA00000085"/>
    </source>
</evidence>
<dbReference type="KEGG" id="gca:Galf_0756"/>
<feature type="domain" description="PAC" evidence="9">
    <location>
        <begin position="98"/>
        <end position="149"/>
    </location>
</feature>
<dbReference type="InterPro" id="IPR013767">
    <property type="entry name" value="PAS_fold"/>
</dbReference>
<dbReference type="EC" id="2.7.13.3" evidence="2"/>
<name>D9SDN5_GALCS</name>
<feature type="domain" description="PAC" evidence="9">
    <location>
        <begin position="225"/>
        <end position="278"/>
    </location>
</feature>
<sequence length="640" mass="71597">MTKQENEINALNEHKLRSELVRAYDLLRTVIDENPNIILMKDWDGKFLIGNRALANLYGTTPENLEGKDDGAFNPNAEQVAFYLQNVREIMSQPATQIVMEESTNNATGETHYYQSIKKPLVSADGKKQILVIANDVTELKLAQKKLEESERRLRYVLDATGEGVWDWDIKSGIVTHNSQWCKIAGMDDNYLQHPVEEFGQLLHEDDRARVFDALQNCLNGHGHYQSEHRMRMPGNRIVWVLDRGDVVERDSEGTALRMVGSFVDITKRKEIELALGVRTELLDAIFELSPDGFISFDEAHCISYVSPAFTRMTGLHAAQLQGMNEAQFSDLLTRLCVAGTHFKGVQKLRAPASDKLPDTRQIIELSHVGKRILEVGLRSSTTSSVSQILYFREITHETELDQLKSEFLSTAAHELRTPMASIYGFAELLLSHDFDEESRREFLTIILKQSELMTSILNELLDLARIEARRGKDFVIEILPAQALITQVVRSFILPEGRRAPALKMPGTTVFLMADHKKTYQAIVNVLSNAYKYSSGEVNIELINEPQPASLSTAAVGIRIIDCGIGMTPEQQSRVFERFYRADSSGKITGTGLGMSIVQEIVLLHGGQVTLESTIGKGTSVTLWFPAESNLPSTAGLTS</sequence>
<dbReference type="eggNOG" id="COG2205">
    <property type="taxonomic scope" value="Bacteria"/>
</dbReference>
<dbReference type="HOGENOM" id="CLU_386734_0_0_4"/>
<dbReference type="RefSeq" id="WP_013292733.1">
    <property type="nucleotide sequence ID" value="NC_014394.1"/>
</dbReference>
<dbReference type="PRINTS" id="PR00344">
    <property type="entry name" value="BCTRLSENSOR"/>
</dbReference>
<dbReference type="SMART" id="SM00086">
    <property type="entry name" value="PAC"/>
    <property type="match status" value="1"/>
</dbReference>
<dbReference type="PANTHER" id="PTHR43304">
    <property type="entry name" value="PHYTOCHROME-LIKE PROTEIN CPH1"/>
    <property type="match status" value="1"/>
</dbReference>
<organism evidence="10 11">
    <name type="scientific">Gallionella capsiferriformans (strain ES-2)</name>
    <name type="common">Gallionella ferruginea capsiferriformans (strain ES-2)</name>
    <dbReference type="NCBI Taxonomy" id="395494"/>
    <lineage>
        <taxon>Bacteria</taxon>
        <taxon>Pseudomonadati</taxon>
        <taxon>Pseudomonadota</taxon>
        <taxon>Betaproteobacteria</taxon>
        <taxon>Nitrosomonadales</taxon>
        <taxon>Gallionellaceae</taxon>
        <taxon>Gallionella</taxon>
    </lineage>
</organism>
<reference evidence="10 11" key="1">
    <citation type="submission" date="2010-08" db="EMBL/GenBank/DDBJ databases">
        <title>Complete sequence of Gallionella capsiferriformans ES-2.</title>
        <authorList>
            <consortium name="US DOE Joint Genome Institute"/>
            <person name="Lucas S."/>
            <person name="Copeland A."/>
            <person name="Lapidus A."/>
            <person name="Cheng J.-F."/>
            <person name="Bruce D."/>
            <person name="Goodwin L."/>
            <person name="Pitluck S."/>
            <person name="Chertkov O."/>
            <person name="Davenport K.W."/>
            <person name="Detter J.C."/>
            <person name="Han C."/>
            <person name="Tapia R."/>
            <person name="Land M."/>
            <person name="Hauser L."/>
            <person name="Chang Y.-J."/>
            <person name="Jeffries C."/>
            <person name="Kyrpides N."/>
            <person name="Ivanova N."/>
            <person name="Mikhailova N."/>
            <person name="Shelobolina E.S."/>
            <person name="Picardal F."/>
            <person name="Roden E."/>
            <person name="Emerson D."/>
            <person name="Woyke T."/>
        </authorList>
    </citation>
    <scope>NUCLEOTIDE SEQUENCE [LARGE SCALE GENOMIC DNA]</scope>
    <source>
        <strain evidence="10 11">ES-2</strain>
    </source>
</reference>
<dbReference type="PANTHER" id="PTHR43304:SF1">
    <property type="entry name" value="PAC DOMAIN-CONTAINING PROTEIN"/>
    <property type="match status" value="1"/>
</dbReference>
<evidence type="ECO:0000256" key="6">
    <source>
        <dbReference type="ARBA" id="ARBA00023012"/>
    </source>
</evidence>
<dbReference type="SMART" id="SM00388">
    <property type="entry name" value="HisKA"/>
    <property type="match status" value="1"/>
</dbReference>
<dbReference type="Pfam" id="PF00512">
    <property type="entry name" value="HisKA"/>
    <property type="match status" value="1"/>
</dbReference>
<dbReference type="InterPro" id="IPR000700">
    <property type="entry name" value="PAS-assoc_C"/>
</dbReference>
<dbReference type="SUPFAM" id="SSF55785">
    <property type="entry name" value="PYP-like sensor domain (PAS domain)"/>
    <property type="match status" value="3"/>
</dbReference>
<keyword evidence="4" id="KW-0808">Transferase</keyword>